<dbReference type="Proteomes" id="UP001500067">
    <property type="component" value="Unassembled WGS sequence"/>
</dbReference>
<evidence type="ECO:0000256" key="1">
    <source>
        <dbReference type="ARBA" id="ARBA00007261"/>
    </source>
</evidence>
<evidence type="ECO:0000313" key="9">
    <source>
        <dbReference type="EMBL" id="GAA4459356.1"/>
    </source>
</evidence>
<evidence type="ECO:0000256" key="3">
    <source>
        <dbReference type="ARBA" id="ARBA00022801"/>
    </source>
</evidence>
<dbReference type="InterPro" id="IPR050626">
    <property type="entry name" value="Peptidase_M16"/>
</dbReference>
<dbReference type="RefSeq" id="WP_345076637.1">
    <property type="nucleotide sequence ID" value="NZ_BAABFA010000001.1"/>
</dbReference>
<evidence type="ECO:0000259" key="7">
    <source>
        <dbReference type="Pfam" id="PF00675"/>
    </source>
</evidence>
<keyword evidence="6" id="KW-0732">Signal</keyword>
<dbReference type="EMBL" id="BAABFA010000001">
    <property type="protein sequence ID" value="GAA4459356.1"/>
    <property type="molecule type" value="Genomic_DNA"/>
</dbReference>
<dbReference type="InterPro" id="IPR007863">
    <property type="entry name" value="Peptidase_M16_C"/>
</dbReference>
<organism evidence="9 10">
    <name type="scientific">Nemorincola caseinilytica</name>
    <dbReference type="NCBI Taxonomy" id="2054315"/>
    <lineage>
        <taxon>Bacteria</taxon>
        <taxon>Pseudomonadati</taxon>
        <taxon>Bacteroidota</taxon>
        <taxon>Chitinophagia</taxon>
        <taxon>Chitinophagales</taxon>
        <taxon>Chitinophagaceae</taxon>
        <taxon>Nemorincola</taxon>
    </lineage>
</organism>
<accession>A0ABP8N3R1</accession>
<gene>
    <name evidence="9" type="ORF">GCM10023093_00190</name>
</gene>
<protein>
    <submittedName>
        <fullName evidence="9">Pitrilysin family protein</fullName>
    </submittedName>
</protein>
<dbReference type="InterPro" id="IPR011765">
    <property type="entry name" value="Pept_M16_N"/>
</dbReference>
<name>A0ABP8N3R1_9BACT</name>
<dbReference type="SUPFAM" id="SSF63411">
    <property type="entry name" value="LuxS/MPP-like metallohydrolase"/>
    <property type="match status" value="2"/>
</dbReference>
<reference evidence="10" key="1">
    <citation type="journal article" date="2019" name="Int. J. Syst. Evol. Microbiol.">
        <title>The Global Catalogue of Microorganisms (GCM) 10K type strain sequencing project: providing services to taxonomists for standard genome sequencing and annotation.</title>
        <authorList>
            <consortium name="The Broad Institute Genomics Platform"/>
            <consortium name="The Broad Institute Genome Sequencing Center for Infectious Disease"/>
            <person name="Wu L."/>
            <person name="Ma J."/>
        </authorList>
    </citation>
    <scope>NUCLEOTIDE SEQUENCE [LARGE SCALE GENOMIC DNA]</scope>
    <source>
        <strain evidence="10">JCM 32105</strain>
    </source>
</reference>
<dbReference type="InterPro" id="IPR011249">
    <property type="entry name" value="Metalloenz_LuxS/M16"/>
</dbReference>
<feature type="signal peptide" evidence="6">
    <location>
        <begin position="1"/>
        <end position="24"/>
    </location>
</feature>
<keyword evidence="3" id="KW-0378">Hydrolase</keyword>
<keyword evidence="2" id="KW-0645">Protease</keyword>
<sequence length="454" mass="51854">MRRNAFFSLMLGASILTAPRLAQAKIEFTEYTMPNGLHVILHEDHSTPIVAVSVMYHVGSKNEHPERTGFAHFFEHLLFEGSENIKRGEFMKLVQSAGGQLNANTTQDRTFYFEVLPSNQLELALWMESERMLQAKIDDIGVETQRKVVKEEKKQRYDNTPYGQLINVIFENGYTVYPYKWSPIGKEQYIDKATLDEFMSFYKTFYVPNNAVMVIAGDITPAKTKELINKYYSDIPKGTKAIPRPTEVEPVQKAEKRVKFYDNVQLPGVVLAYHMPKQGEHDYYAVQMLTQLMSKGKSSRFEKEVVDKQEKAIQTAAFDLGNEAPGLAIMLGIANMGVSADDLERSLLAEIDRLKKDGITDEEYKKLQNQAESDFVEQNQKVLGVATNLATYYTFQGDANLINTELDRYKKVSKDDIKRVANKYFTKENRLVIHYLPKSEENKSKESANDPGKK</sequence>
<evidence type="ECO:0000259" key="8">
    <source>
        <dbReference type="Pfam" id="PF05193"/>
    </source>
</evidence>
<keyword evidence="10" id="KW-1185">Reference proteome</keyword>
<comment type="similarity">
    <text evidence="1">Belongs to the peptidase M16 family.</text>
</comment>
<dbReference type="Gene3D" id="3.30.830.10">
    <property type="entry name" value="Metalloenzyme, LuxS/M16 peptidase-like"/>
    <property type="match status" value="2"/>
</dbReference>
<dbReference type="PANTHER" id="PTHR43690:SF17">
    <property type="entry name" value="PROTEIN YHJJ"/>
    <property type="match status" value="1"/>
</dbReference>
<feature type="chain" id="PRO_5047398364" evidence="6">
    <location>
        <begin position="25"/>
        <end position="454"/>
    </location>
</feature>
<dbReference type="Pfam" id="PF00675">
    <property type="entry name" value="Peptidase_M16"/>
    <property type="match status" value="1"/>
</dbReference>
<feature type="domain" description="Peptidase M16 N-terminal" evidence="7">
    <location>
        <begin position="39"/>
        <end position="155"/>
    </location>
</feature>
<evidence type="ECO:0000256" key="2">
    <source>
        <dbReference type="ARBA" id="ARBA00022670"/>
    </source>
</evidence>
<proteinExistence type="inferred from homology"/>
<feature type="domain" description="Peptidase M16 C-terminal" evidence="8">
    <location>
        <begin position="193"/>
        <end position="370"/>
    </location>
</feature>
<evidence type="ECO:0000256" key="6">
    <source>
        <dbReference type="SAM" id="SignalP"/>
    </source>
</evidence>
<dbReference type="PANTHER" id="PTHR43690">
    <property type="entry name" value="NARDILYSIN"/>
    <property type="match status" value="1"/>
</dbReference>
<evidence type="ECO:0000256" key="5">
    <source>
        <dbReference type="ARBA" id="ARBA00023049"/>
    </source>
</evidence>
<comment type="caution">
    <text evidence="9">The sequence shown here is derived from an EMBL/GenBank/DDBJ whole genome shotgun (WGS) entry which is preliminary data.</text>
</comment>
<evidence type="ECO:0000256" key="4">
    <source>
        <dbReference type="ARBA" id="ARBA00022833"/>
    </source>
</evidence>
<keyword evidence="5" id="KW-0482">Metalloprotease</keyword>
<evidence type="ECO:0000313" key="10">
    <source>
        <dbReference type="Proteomes" id="UP001500067"/>
    </source>
</evidence>
<dbReference type="Pfam" id="PF05193">
    <property type="entry name" value="Peptidase_M16_C"/>
    <property type="match status" value="1"/>
</dbReference>
<keyword evidence="4" id="KW-0862">Zinc</keyword>